<proteinExistence type="predicted"/>
<evidence type="ECO:0000313" key="2">
    <source>
        <dbReference type="Proteomes" id="UP000054279"/>
    </source>
</evidence>
<keyword evidence="2" id="KW-1185">Reference proteome</keyword>
<sequence length="83" mass="9459">MDILIRSADLMFLFLFLFREIWRWSSKKHANVLRTRSISANSPPVVQAVSCGGLAPELGYRFYEEQGSAAATAYQQNRDDSCR</sequence>
<accession>A0A0C9VM80</accession>
<organism evidence="1 2">
    <name type="scientific">Sphaerobolus stellatus (strain SS14)</name>
    <dbReference type="NCBI Taxonomy" id="990650"/>
    <lineage>
        <taxon>Eukaryota</taxon>
        <taxon>Fungi</taxon>
        <taxon>Dikarya</taxon>
        <taxon>Basidiomycota</taxon>
        <taxon>Agaricomycotina</taxon>
        <taxon>Agaricomycetes</taxon>
        <taxon>Phallomycetidae</taxon>
        <taxon>Geastrales</taxon>
        <taxon>Sphaerobolaceae</taxon>
        <taxon>Sphaerobolus</taxon>
    </lineage>
</organism>
<protein>
    <submittedName>
        <fullName evidence="1">Uncharacterized protein</fullName>
    </submittedName>
</protein>
<name>A0A0C9VM80_SPHS4</name>
<dbReference type="HOGENOM" id="CLU_193989_0_0_1"/>
<dbReference type="EMBL" id="KN837157">
    <property type="protein sequence ID" value="KIJ38791.1"/>
    <property type="molecule type" value="Genomic_DNA"/>
</dbReference>
<gene>
    <name evidence="1" type="ORF">M422DRAFT_33035</name>
</gene>
<dbReference type="Proteomes" id="UP000054279">
    <property type="component" value="Unassembled WGS sequence"/>
</dbReference>
<reference evidence="1 2" key="1">
    <citation type="submission" date="2014-06" db="EMBL/GenBank/DDBJ databases">
        <title>Evolutionary Origins and Diversification of the Mycorrhizal Mutualists.</title>
        <authorList>
            <consortium name="DOE Joint Genome Institute"/>
            <consortium name="Mycorrhizal Genomics Consortium"/>
            <person name="Kohler A."/>
            <person name="Kuo A."/>
            <person name="Nagy L.G."/>
            <person name="Floudas D."/>
            <person name="Copeland A."/>
            <person name="Barry K.W."/>
            <person name="Cichocki N."/>
            <person name="Veneault-Fourrey C."/>
            <person name="LaButti K."/>
            <person name="Lindquist E.A."/>
            <person name="Lipzen A."/>
            <person name="Lundell T."/>
            <person name="Morin E."/>
            <person name="Murat C."/>
            <person name="Riley R."/>
            <person name="Ohm R."/>
            <person name="Sun H."/>
            <person name="Tunlid A."/>
            <person name="Henrissat B."/>
            <person name="Grigoriev I.V."/>
            <person name="Hibbett D.S."/>
            <person name="Martin F."/>
        </authorList>
    </citation>
    <scope>NUCLEOTIDE SEQUENCE [LARGE SCALE GENOMIC DNA]</scope>
    <source>
        <strain evidence="1 2">SS14</strain>
    </source>
</reference>
<dbReference type="AlphaFoldDB" id="A0A0C9VM80"/>
<evidence type="ECO:0000313" key="1">
    <source>
        <dbReference type="EMBL" id="KIJ38791.1"/>
    </source>
</evidence>